<evidence type="ECO:0000259" key="9">
    <source>
        <dbReference type="SMART" id="SM01097"/>
    </source>
</evidence>
<comment type="catalytic activity">
    <reaction evidence="7 8">
        <text>hydrogencarbonate + L-glutamine + 2 ATP + H2O = carbamoyl phosphate + L-glutamate + 2 ADP + phosphate + 2 H(+)</text>
        <dbReference type="Rhea" id="RHEA:18633"/>
        <dbReference type="ChEBI" id="CHEBI:15377"/>
        <dbReference type="ChEBI" id="CHEBI:15378"/>
        <dbReference type="ChEBI" id="CHEBI:17544"/>
        <dbReference type="ChEBI" id="CHEBI:29985"/>
        <dbReference type="ChEBI" id="CHEBI:30616"/>
        <dbReference type="ChEBI" id="CHEBI:43474"/>
        <dbReference type="ChEBI" id="CHEBI:58228"/>
        <dbReference type="ChEBI" id="CHEBI:58359"/>
        <dbReference type="ChEBI" id="CHEBI:456216"/>
        <dbReference type="EC" id="6.3.5.5"/>
    </reaction>
</comment>
<evidence type="ECO:0000256" key="8">
    <source>
        <dbReference type="HAMAP-Rule" id="MF_01209"/>
    </source>
</evidence>
<keyword evidence="11" id="KW-1185">Reference proteome</keyword>
<feature type="active site" evidence="8">
    <location>
        <position position="357"/>
    </location>
</feature>
<feature type="binding site" evidence="8">
    <location>
        <position position="276"/>
    </location>
    <ligand>
        <name>L-glutamine</name>
        <dbReference type="ChEBI" id="CHEBI:58359"/>
    </ligand>
</feature>
<comment type="function">
    <text evidence="8">Small subunit of the glutamine-dependent carbamoyl phosphate synthetase (CPSase). CPSase catalyzes the formation of carbamoyl phosphate from the ammonia moiety of glutamine, carbonate, and phosphate donated by ATP, constituting the first step of 2 biosynthetic pathways, one leading to arginine and/or urea and the other to pyrimidine nucleotides. The small subunit (glutamine amidotransferase) binds and cleaves glutamine to supply the large subunit with the substrate ammonia.</text>
</comment>
<keyword evidence="8" id="KW-0665">Pyrimidine biosynthesis</keyword>
<evidence type="ECO:0000256" key="7">
    <source>
        <dbReference type="ARBA" id="ARBA00048816"/>
    </source>
</evidence>
<dbReference type="PROSITE" id="PS51273">
    <property type="entry name" value="GATASE_TYPE_1"/>
    <property type="match status" value="1"/>
</dbReference>
<feature type="domain" description="Carbamoyl-phosphate synthase small subunit N-terminal" evidence="9">
    <location>
        <begin position="7"/>
        <end position="137"/>
    </location>
</feature>
<dbReference type="SMART" id="SM01097">
    <property type="entry name" value="CPSase_sm_chain"/>
    <property type="match status" value="1"/>
</dbReference>
<evidence type="ECO:0000313" key="10">
    <source>
        <dbReference type="EMBL" id="MEA5610737.1"/>
    </source>
</evidence>
<dbReference type="InterPro" id="IPR006274">
    <property type="entry name" value="CarbamoylP_synth_ssu"/>
</dbReference>
<dbReference type="Proteomes" id="UP001303285">
    <property type="component" value="Unassembled WGS sequence"/>
</dbReference>
<feature type="binding site" evidence="8">
    <location>
        <position position="273"/>
    </location>
    <ligand>
        <name>L-glutamine</name>
        <dbReference type="ChEBI" id="CHEBI:58359"/>
    </ligand>
</feature>
<dbReference type="InterPro" id="IPR029062">
    <property type="entry name" value="Class_I_gatase-like"/>
</dbReference>
<protein>
    <recommendedName>
        <fullName evidence="8">Carbamoyl phosphate synthase small chain</fullName>
        <ecNumber evidence="8">6.3.5.5</ecNumber>
    </recommendedName>
    <alternativeName>
        <fullName evidence="8">Carbamoyl phosphate synthetase glutamine chain</fullName>
    </alternativeName>
</protein>
<dbReference type="InterPro" id="IPR035686">
    <property type="entry name" value="CPSase_GATase1"/>
</dbReference>
<feature type="binding site" evidence="8">
    <location>
        <position position="246"/>
    </location>
    <ligand>
        <name>L-glutamine</name>
        <dbReference type="ChEBI" id="CHEBI:58359"/>
    </ligand>
</feature>
<comment type="subunit">
    <text evidence="8">Composed of two chains; the small (or glutamine) chain promotes the hydrolysis of glutamine to ammonia, which is used by the large (or ammonia) chain to synthesize carbamoyl phosphate. Tetramer of heterodimers (alpha,beta)4.</text>
</comment>
<dbReference type="InterPro" id="IPR036480">
    <property type="entry name" value="CarbP_synth_ssu_N_sf"/>
</dbReference>
<dbReference type="PRINTS" id="PR00096">
    <property type="entry name" value="GATASE"/>
</dbReference>
<dbReference type="GeneID" id="78019187"/>
<dbReference type="InterPro" id="IPR050472">
    <property type="entry name" value="Anth_synth/Amidotransfase"/>
</dbReference>
<evidence type="ECO:0000256" key="5">
    <source>
        <dbReference type="ARBA" id="ARBA00022840"/>
    </source>
</evidence>
<dbReference type="PANTHER" id="PTHR43418">
    <property type="entry name" value="MULTIFUNCTIONAL TRYPTOPHAN BIOSYNTHESIS PROTEIN-RELATED"/>
    <property type="match status" value="1"/>
</dbReference>
<feature type="region of interest" description="CPSase" evidence="8">
    <location>
        <begin position="1"/>
        <end position="195"/>
    </location>
</feature>
<evidence type="ECO:0000313" key="11">
    <source>
        <dbReference type="Proteomes" id="UP001303285"/>
    </source>
</evidence>
<comment type="caution">
    <text evidence="8">Lacks conserved residue(s) required for the propagation of feature annotation.</text>
</comment>
<comment type="similarity">
    <text evidence="2 8">Belongs to the CarA family.</text>
</comment>
<feature type="binding site" evidence="8">
    <location>
        <position position="312"/>
    </location>
    <ligand>
        <name>L-glutamine</name>
        <dbReference type="ChEBI" id="CHEBI:58359"/>
    </ligand>
</feature>
<feature type="active site" description="Nucleophile" evidence="8">
    <location>
        <position position="272"/>
    </location>
</feature>
<dbReference type="PANTHER" id="PTHR43418:SF7">
    <property type="entry name" value="CARBAMOYL-PHOSPHATE SYNTHASE SMALL CHAIN"/>
    <property type="match status" value="1"/>
</dbReference>
<dbReference type="Gene3D" id="3.40.50.880">
    <property type="match status" value="1"/>
</dbReference>
<dbReference type="RefSeq" id="WP_006196881.1">
    <property type="nucleotide sequence ID" value="NZ_JAYGHK010000149.1"/>
</dbReference>
<dbReference type="EMBL" id="JAYGHK010000149">
    <property type="protein sequence ID" value="MEA5610737.1"/>
    <property type="molecule type" value="Genomic_DNA"/>
</dbReference>
<proteinExistence type="inferred from homology"/>
<sequence length="380" mass="41534">MPLSDTIPALLVLADGTTYRGWSFGATGTKIGEVVFNTGMTGYQEVLTDPSYCGQIIIFTYPELGNTGINVEDEESDRPLCAGAIARNICHRPSNWRSTQSLPDYLNQHQIPGIYGIDTRALTRKIRTLGAMNGGISTSILDEAELLEQVLAAPSMAGLNLARQVTTPTVYEWTEATIPAWEFNSESVVNQEESFTVVALDFGVKRNILRRLASYGCRVIVVPVDTPPEEILKYNPDGIFLSNGPGDPAAVTEGITTAKALLESQKPIFGICMGHQILGHALGAETYKLKFGHRGLNQPAGLQQKIEITSQNHSFAIDPDSLPAEVVEVSHLNLNDRTVAGLRHKSLPIFSVQYHPEASPGPHDADYLFEQFVQAMRTNR</sequence>
<comment type="catalytic activity">
    <reaction evidence="8">
        <text>L-glutamine + H2O = L-glutamate + NH4(+)</text>
        <dbReference type="Rhea" id="RHEA:15889"/>
        <dbReference type="ChEBI" id="CHEBI:15377"/>
        <dbReference type="ChEBI" id="CHEBI:28938"/>
        <dbReference type="ChEBI" id="CHEBI:29985"/>
        <dbReference type="ChEBI" id="CHEBI:58359"/>
    </reaction>
</comment>
<dbReference type="InterPro" id="IPR002474">
    <property type="entry name" value="CarbamoylP_synth_ssu_N"/>
</dbReference>
<dbReference type="Pfam" id="PF00117">
    <property type="entry name" value="GATase"/>
    <property type="match status" value="1"/>
</dbReference>
<evidence type="ECO:0000256" key="6">
    <source>
        <dbReference type="ARBA" id="ARBA00022962"/>
    </source>
</evidence>
<name>A0ABU5UXU6_NODSP</name>
<accession>A0ABU5UXU6</accession>
<dbReference type="Pfam" id="PF00988">
    <property type="entry name" value="CPSase_sm_chain"/>
    <property type="match status" value="1"/>
</dbReference>
<dbReference type="PRINTS" id="PR00097">
    <property type="entry name" value="ANTSNTHASEII"/>
</dbReference>
<dbReference type="SUPFAM" id="SSF52317">
    <property type="entry name" value="Class I glutamine amidotransferase-like"/>
    <property type="match status" value="1"/>
</dbReference>
<comment type="caution">
    <text evidence="10">The sequence shown here is derived from an EMBL/GenBank/DDBJ whole genome shotgun (WGS) entry which is preliminary data.</text>
</comment>
<keyword evidence="3 8" id="KW-0436">Ligase</keyword>
<dbReference type="HAMAP" id="MF_01209">
    <property type="entry name" value="CPSase_S_chain"/>
    <property type="match status" value="1"/>
</dbReference>
<feature type="binding site" evidence="8">
    <location>
        <position position="51"/>
    </location>
    <ligand>
        <name>L-glutamine</name>
        <dbReference type="ChEBI" id="CHEBI:58359"/>
    </ligand>
</feature>
<dbReference type="SUPFAM" id="SSF52021">
    <property type="entry name" value="Carbamoyl phosphate synthetase, small subunit N-terminal domain"/>
    <property type="match status" value="1"/>
</dbReference>
<keyword evidence="8" id="KW-0028">Amino-acid biosynthesis</keyword>
<evidence type="ECO:0000256" key="4">
    <source>
        <dbReference type="ARBA" id="ARBA00022741"/>
    </source>
</evidence>
<dbReference type="CDD" id="cd01744">
    <property type="entry name" value="GATase1_CPSase"/>
    <property type="match status" value="1"/>
</dbReference>
<dbReference type="PRINTS" id="PR00099">
    <property type="entry name" value="CPSGATASE"/>
</dbReference>
<feature type="binding site" evidence="8">
    <location>
        <position position="244"/>
    </location>
    <ligand>
        <name>L-glutamine</name>
        <dbReference type="ChEBI" id="CHEBI:58359"/>
    </ligand>
</feature>
<dbReference type="GO" id="GO:0004088">
    <property type="term" value="F:carbamoyl-phosphate synthase (glutamine-hydrolyzing) activity"/>
    <property type="evidence" value="ECO:0007669"/>
    <property type="project" value="UniProtKB-EC"/>
</dbReference>
<dbReference type="EC" id="6.3.5.5" evidence="8"/>
<keyword evidence="6 8" id="KW-0315">Glutamine amidotransferase</keyword>
<evidence type="ECO:0000256" key="3">
    <source>
        <dbReference type="ARBA" id="ARBA00022598"/>
    </source>
</evidence>
<dbReference type="InterPro" id="IPR017926">
    <property type="entry name" value="GATASE"/>
</dbReference>
<evidence type="ECO:0000256" key="1">
    <source>
        <dbReference type="ARBA" id="ARBA00005077"/>
    </source>
</evidence>
<reference evidence="10 11" key="1">
    <citation type="submission" date="2023-12" db="EMBL/GenBank/DDBJ databases">
        <title>Baltic Sea Cyanobacteria.</title>
        <authorList>
            <person name="Delbaje E."/>
            <person name="Fewer D.P."/>
            <person name="Shishido T.K."/>
        </authorList>
    </citation>
    <scope>NUCLEOTIDE SEQUENCE [LARGE SCALE GENOMIC DNA]</scope>
    <source>
        <strain evidence="10 11">UHCC 0060</strain>
    </source>
</reference>
<comment type="pathway">
    <text evidence="1 8">Amino-acid biosynthesis; L-arginine biosynthesis; carbamoyl phosphate from bicarbonate: step 1/1.</text>
</comment>
<feature type="binding site" evidence="8">
    <location>
        <position position="315"/>
    </location>
    <ligand>
        <name>L-glutamine</name>
        <dbReference type="ChEBI" id="CHEBI:58359"/>
    </ligand>
</feature>
<keyword evidence="8" id="KW-0055">Arginine biosynthesis</keyword>
<keyword evidence="5 8" id="KW-0067">ATP-binding</keyword>
<feature type="active site" evidence="8">
    <location>
        <position position="355"/>
    </location>
</feature>
<keyword evidence="4 8" id="KW-0547">Nucleotide-binding</keyword>
<dbReference type="NCBIfam" id="TIGR01368">
    <property type="entry name" value="CPSaseIIsmall"/>
    <property type="match status" value="1"/>
</dbReference>
<evidence type="ECO:0000256" key="2">
    <source>
        <dbReference type="ARBA" id="ARBA00007800"/>
    </source>
</evidence>
<organism evidence="10 11">
    <name type="scientific">Nodularia spumigena UHCC 0060</name>
    <dbReference type="NCBI Taxonomy" id="3110300"/>
    <lineage>
        <taxon>Bacteria</taxon>
        <taxon>Bacillati</taxon>
        <taxon>Cyanobacteriota</taxon>
        <taxon>Cyanophyceae</taxon>
        <taxon>Nostocales</taxon>
        <taxon>Nodulariaceae</taxon>
        <taxon>Nodularia</taxon>
    </lineage>
</organism>
<gene>
    <name evidence="8 10" type="primary">carA</name>
    <name evidence="10" type="ORF">VB695_22195</name>
</gene>
<comment type="pathway">
    <text evidence="8">Pyrimidine metabolism; UMP biosynthesis via de novo pathway; (S)-dihydroorotate from bicarbonate: step 1/3.</text>
</comment>
<dbReference type="NCBIfam" id="NF009475">
    <property type="entry name" value="PRK12838.1"/>
    <property type="match status" value="1"/>
</dbReference>
<dbReference type="Gene3D" id="3.50.30.20">
    <property type="entry name" value="Carbamoyl-phosphate synthase small subunit, N-terminal domain"/>
    <property type="match status" value="1"/>
</dbReference>